<evidence type="ECO:0000313" key="2">
    <source>
        <dbReference type="Proteomes" id="UP000283433"/>
    </source>
</evidence>
<accession>A0A419S8U2</accession>
<protein>
    <submittedName>
        <fullName evidence="1">Uncharacterized protein</fullName>
    </submittedName>
</protein>
<gene>
    <name evidence="1" type="ORF">BCY91_15565</name>
</gene>
<name>A0A419S8U2_9SPHI</name>
<comment type="caution">
    <text evidence="1">The sequence shown here is derived from an EMBL/GenBank/DDBJ whole genome shotgun (WGS) entry which is preliminary data.</text>
</comment>
<dbReference type="RefSeq" id="WP_120180938.1">
    <property type="nucleotide sequence ID" value="NZ_MBTA01000005.1"/>
</dbReference>
<organism evidence="1 2">
    <name type="scientific">Pelobium manganitolerans</name>
    <dbReference type="NCBI Taxonomy" id="1842495"/>
    <lineage>
        <taxon>Bacteria</taxon>
        <taxon>Pseudomonadati</taxon>
        <taxon>Bacteroidota</taxon>
        <taxon>Sphingobacteriia</taxon>
        <taxon>Sphingobacteriales</taxon>
        <taxon>Sphingobacteriaceae</taxon>
        <taxon>Pelobium</taxon>
    </lineage>
</organism>
<sequence length="67" mass="7479">MLTILVAHTVFLSIWLTDKPHHQTQAQNSAVNAEKPANIPTKFVAKKDSLLHSHLNVHVQATGFLIR</sequence>
<dbReference type="AlphaFoldDB" id="A0A419S8U2"/>
<keyword evidence="2" id="KW-1185">Reference proteome</keyword>
<dbReference type="EMBL" id="MBTA01000005">
    <property type="protein sequence ID" value="RKD18221.1"/>
    <property type="molecule type" value="Genomic_DNA"/>
</dbReference>
<dbReference type="Proteomes" id="UP000283433">
    <property type="component" value="Unassembled WGS sequence"/>
</dbReference>
<evidence type="ECO:0000313" key="1">
    <source>
        <dbReference type="EMBL" id="RKD18221.1"/>
    </source>
</evidence>
<reference evidence="1 2" key="1">
    <citation type="submission" date="2016-07" db="EMBL/GenBank/DDBJ databases">
        <title>Genome of Pelobium manganitolerans.</title>
        <authorList>
            <person name="Wu S."/>
            <person name="Wang G."/>
        </authorList>
    </citation>
    <scope>NUCLEOTIDE SEQUENCE [LARGE SCALE GENOMIC DNA]</scope>
    <source>
        <strain evidence="1 2">YS-25</strain>
    </source>
</reference>
<proteinExistence type="predicted"/>